<dbReference type="PANTHER" id="PTHR12993:SF11">
    <property type="entry name" value="N-ACETYLGLUCOSAMINYL-PHOSPHATIDYLINOSITOL DE-N-ACETYLASE"/>
    <property type="match status" value="1"/>
</dbReference>
<dbReference type="InterPro" id="IPR024078">
    <property type="entry name" value="LmbE-like_dom_sf"/>
</dbReference>
<dbReference type="SUPFAM" id="SSF102588">
    <property type="entry name" value="LmbE-like"/>
    <property type="match status" value="1"/>
</dbReference>
<dbReference type="AlphaFoldDB" id="A0AA38L6D9"/>
<organism evidence="3 4">
    <name type="scientific">Taxus chinensis</name>
    <name type="common">Chinese yew</name>
    <name type="synonym">Taxus wallichiana var. chinensis</name>
    <dbReference type="NCBI Taxonomy" id="29808"/>
    <lineage>
        <taxon>Eukaryota</taxon>
        <taxon>Viridiplantae</taxon>
        <taxon>Streptophyta</taxon>
        <taxon>Embryophyta</taxon>
        <taxon>Tracheophyta</taxon>
        <taxon>Spermatophyta</taxon>
        <taxon>Pinopsida</taxon>
        <taxon>Pinidae</taxon>
        <taxon>Conifers II</taxon>
        <taxon>Cupressales</taxon>
        <taxon>Taxaceae</taxon>
        <taxon>Taxus</taxon>
    </lineage>
</organism>
<dbReference type="EMBL" id="JAHRHJ020000005">
    <property type="protein sequence ID" value="KAH9314194.1"/>
    <property type="molecule type" value="Genomic_DNA"/>
</dbReference>
<dbReference type="EC" id="3.5.1.89" evidence="2"/>
<reference evidence="3 4" key="1">
    <citation type="journal article" date="2021" name="Nat. Plants">
        <title>The Taxus genome provides insights into paclitaxel biosynthesis.</title>
        <authorList>
            <person name="Xiong X."/>
            <person name="Gou J."/>
            <person name="Liao Q."/>
            <person name="Li Y."/>
            <person name="Zhou Q."/>
            <person name="Bi G."/>
            <person name="Li C."/>
            <person name="Du R."/>
            <person name="Wang X."/>
            <person name="Sun T."/>
            <person name="Guo L."/>
            <person name="Liang H."/>
            <person name="Lu P."/>
            <person name="Wu Y."/>
            <person name="Zhang Z."/>
            <person name="Ro D.K."/>
            <person name="Shang Y."/>
            <person name="Huang S."/>
            <person name="Yan J."/>
        </authorList>
    </citation>
    <scope>NUCLEOTIDE SEQUENCE [LARGE SCALE GENOMIC DNA]</scope>
    <source>
        <strain evidence="3">Ta-2019</strain>
    </source>
</reference>
<accession>A0AA38L6D9</accession>
<gene>
    <name evidence="3" type="ORF">KI387_022821</name>
</gene>
<evidence type="ECO:0000313" key="4">
    <source>
        <dbReference type="Proteomes" id="UP000824469"/>
    </source>
</evidence>
<dbReference type="GO" id="GO:0005783">
    <property type="term" value="C:endoplasmic reticulum"/>
    <property type="evidence" value="ECO:0007669"/>
    <property type="project" value="TreeGrafter"/>
</dbReference>
<keyword evidence="4" id="KW-1185">Reference proteome</keyword>
<evidence type="ECO:0000256" key="2">
    <source>
        <dbReference type="ARBA" id="ARBA00012176"/>
    </source>
</evidence>
<comment type="similarity">
    <text evidence="1">Belongs to the PIGL family.</text>
</comment>
<feature type="non-terminal residue" evidence="3">
    <location>
        <position position="1"/>
    </location>
</feature>
<protein>
    <recommendedName>
        <fullName evidence="2">N-acetylglucosaminylphosphatidylinositol deacetylase</fullName>
        <ecNumber evidence="2">3.5.1.89</ecNumber>
    </recommendedName>
</protein>
<comment type="caution">
    <text evidence="3">The sequence shown here is derived from an EMBL/GenBank/DDBJ whole genome shotgun (WGS) entry which is preliminary data.</text>
</comment>
<dbReference type="Gene3D" id="3.40.50.10320">
    <property type="entry name" value="LmbE-like"/>
    <property type="match status" value="1"/>
</dbReference>
<proteinExistence type="inferred from homology"/>
<dbReference type="Proteomes" id="UP000824469">
    <property type="component" value="Unassembled WGS sequence"/>
</dbReference>
<name>A0AA38L6D9_TAXCH</name>
<dbReference type="Pfam" id="PF02585">
    <property type="entry name" value="PIG-L"/>
    <property type="match status" value="1"/>
</dbReference>
<dbReference type="PANTHER" id="PTHR12993">
    <property type="entry name" value="N-ACETYLGLUCOSAMINYL-PHOSPHATIDYLINOSITOL DE-N-ACETYLASE-RELATED"/>
    <property type="match status" value="1"/>
</dbReference>
<sequence length="226" mass="25826">MSPNSLSKTKLPFLLEDGNLPKRKRNVLLLTAHPDDESMFFIPTILYLTSVCQHNIYILCISTGNAEGKGCIRKDEMLEACLVLKVSIGNVSILDLPQLQDGFDKPWSHNLLADIIGQEITNHDIDTIITFDDYGISGHPQHRAVHFGVCTFVMENMKLSQGPTKKTIDAWQLISTNIMRKYSGPLDIWYSMLYSLWLGKEESYCIFNKHPHICFLAMRQHKSQWI</sequence>
<evidence type="ECO:0000256" key="1">
    <source>
        <dbReference type="ARBA" id="ARBA00006066"/>
    </source>
</evidence>
<evidence type="ECO:0000313" key="3">
    <source>
        <dbReference type="EMBL" id="KAH9314194.1"/>
    </source>
</evidence>
<dbReference type="InterPro" id="IPR003737">
    <property type="entry name" value="GlcNAc_PI_deacetylase-related"/>
</dbReference>
<dbReference type="GO" id="GO:0000225">
    <property type="term" value="F:N-acetylglucosaminylphosphatidylinositol deacetylase activity"/>
    <property type="evidence" value="ECO:0007669"/>
    <property type="project" value="UniProtKB-EC"/>
</dbReference>
<dbReference type="OMA" id="YVLESVN"/>